<dbReference type="PANTHER" id="PTHR21405">
    <property type="entry name" value="CDNA SEQUENCE BC021608"/>
    <property type="match status" value="1"/>
</dbReference>
<reference evidence="2" key="1">
    <citation type="journal article" date="2020" name="Stud. Mycol.">
        <title>101 Dothideomycetes genomes: a test case for predicting lifestyles and emergence of pathogens.</title>
        <authorList>
            <person name="Haridas S."/>
            <person name="Albert R."/>
            <person name="Binder M."/>
            <person name="Bloem J."/>
            <person name="Labutti K."/>
            <person name="Salamov A."/>
            <person name="Andreopoulos B."/>
            <person name="Baker S."/>
            <person name="Barry K."/>
            <person name="Bills G."/>
            <person name="Bluhm B."/>
            <person name="Cannon C."/>
            <person name="Castanera R."/>
            <person name="Culley D."/>
            <person name="Daum C."/>
            <person name="Ezra D."/>
            <person name="Gonzalez J."/>
            <person name="Henrissat B."/>
            <person name="Kuo A."/>
            <person name="Liang C."/>
            <person name="Lipzen A."/>
            <person name="Lutzoni F."/>
            <person name="Magnuson J."/>
            <person name="Mondo S."/>
            <person name="Nolan M."/>
            <person name="Ohm R."/>
            <person name="Pangilinan J."/>
            <person name="Park H.-J."/>
            <person name="Ramirez L."/>
            <person name="Alfaro M."/>
            <person name="Sun H."/>
            <person name="Tritt A."/>
            <person name="Yoshinaga Y."/>
            <person name="Zwiers L.-H."/>
            <person name="Turgeon B."/>
            <person name="Goodwin S."/>
            <person name="Spatafora J."/>
            <person name="Crous P."/>
            <person name="Grigoriev I."/>
        </authorList>
    </citation>
    <scope>NUCLEOTIDE SEQUENCE</scope>
    <source>
        <strain evidence="2">CBS 130266</strain>
    </source>
</reference>
<comment type="caution">
    <text evidence="2">The sequence shown here is derived from an EMBL/GenBank/DDBJ whole genome shotgun (WGS) entry which is preliminary data.</text>
</comment>
<evidence type="ECO:0000313" key="3">
    <source>
        <dbReference type="Proteomes" id="UP000800235"/>
    </source>
</evidence>
<dbReference type="OrthoDB" id="539634at2759"/>
<gene>
    <name evidence="2" type="ORF">EJ08DRAFT_658083</name>
</gene>
<dbReference type="InterPro" id="IPR038906">
    <property type="entry name" value="TTC36"/>
</dbReference>
<dbReference type="GO" id="GO:0006570">
    <property type="term" value="P:tyrosine metabolic process"/>
    <property type="evidence" value="ECO:0007669"/>
    <property type="project" value="TreeGrafter"/>
</dbReference>
<organism evidence="2 3">
    <name type="scientific">Tothia fuscella</name>
    <dbReference type="NCBI Taxonomy" id="1048955"/>
    <lineage>
        <taxon>Eukaryota</taxon>
        <taxon>Fungi</taxon>
        <taxon>Dikarya</taxon>
        <taxon>Ascomycota</taxon>
        <taxon>Pezizomycotina</taxon>
        <taxon>Dothideomycetes</taxon>
        <taxon>Pleosporomycetidae</taxon>
        <taxon>Venturiales</taxon>
        <taxon>Cylindrosympodiaceae</taxon>
        <taxon>Tothia</taxon>
    </lineage>
</organism>
<accession>A0A9P4NXP5</accession>
<evidence type="ECO:0000256" key="1">
    <source>
        <dbReference type="ARBA" id="ARBA00006995"/>
    </source>
</evidence>
<dbReference type="EMBL" id="MU007020">
    <property type="protein sequence ID" value="KAF2433560.1"/>
    <property type="molecule type" value="Genomic_DNA"/>
</dbReference>
<sequence>MVQAMNLSVNDAKILNAVFDPESAPETPKITIDPLLPADCNITNFSLLTALRAQELSAIRLVEAYNPAEDSPTHKHVVYLKALHIISGLIADHPTYASAYNNRAQLRRWRFGDRDVLVGSQGNDIARSAIGDAVRDLAMAITLASPVPGVYAVSPAQGKLLAQAWTQKAAVYWGAAKDLEAEPRVFGKEWEGWDKTRFEEEGSRCFFMAGVFGSEVGKAMAVVSNPHARLCGSIVKEAMRRERFLGVVVAIKICEVENISRAAYRVACGA</sequence>
<comment type="similarity">
    <text evidence="1">Belongs to the TTC36 family.</text>
</comment>
<proteinExistence type="inferred from homology"/>
<dbReference type="PANTHER" id="PTHR21405:SF0">
    <property type="entry name" value="TETRATRICOPEPTIDE REPEAT PROTEIN 36"/>
    <property type="match status" value="1"/>
</dbReference>
<dbReference type="Proteomes" id="UP000800235">
    <property type="component" value="Unassembled WGS sequence"/>
</dbReference>
<protein>
    <submittedName>
        <fullName evidence="2">Uncharacterized protein</fullName>
    </submittedName>
</protein>
<evidence type="ECO:0000313" key="2">
    <source>
        <dbReference type="EMBL" id="KAF2433560.1"/>
    </source>
</evidence>
<dbReference type="AlphaFoldDB" id="A0A9P4NXP5"/>
<name>A0A9P4NXP5_9PEZI</name>
<keyword evidence="3" id="KW-1185">Reference proteome</keyword>